<protein>
    <recommendedName>
        <fullName evidence="3">DUF481 domain-containing protein</fullName>
    </recommendedName>
</protein>
<name>A0A5S9NSD9_9GAMM</name>
<sequence length="371" mass="42379">MLGTITSTRPGVLIYSKLPLRAALYFLLLMAALPCRSDNWYPVLPPLDTKWDWLQLTSQEWLKGTVEVMYSRTLEFDSDKLGDRNIKWKDIQYLRTGRQMQIRLKSNRILLGRILVQNGVLTVTGYDEVIDYDEVLTVTAGEPKESNYWKGNANLGANFRSGNTNQTEVNAQASFQRRTIENRLGITYTGNYSVTDDVLSANNHLANVSWDKFIDTKFFWQVLNGEYYKDTFQNINNRITIGSGIGLDVIDTSKMEWQISGNVGYQYTENEDVESGSPSSQTPALSFVSNLEMELTSDIDYTLDYRVQIVNRVAGLYNFRLTTGFEFEVTSLMDLLISFEWDRIENPTPTSDGQVPLKDDYRSTVGLSFDF</sequence>
<dbReference type="EMBL" id="CACSII010000002">
    <property type="protein sequence ID" value="CAA0090904.1"/>
    <property type="molecule type" value="Genomic_DNA"/>
</dbReference>
<proteinExistence type="predicted"/>
<dbReference type="AlphaFoldDB" id="A0A5S9NSD9"/>
<evidence type="ECO:0000313" key="2">
    <source>
        <dbReference type="Proteomes" id="UP000434580"/>
    </source>
</evidence>
<dbReference type="Proteomes" id="UP000434580">
    <property type="component" value="Unassembled WGS sequence"/>
</dbReference>
<evidence type="ECO:0008006" key="3">
    <source>
        <dbReference type="Google" id="ProtNLM"/>
    </source>
</evidence>
<dbReference type="InterPro" id="IPR007433">
    <property type="entry name" value="DUF481"/>
</dbReference>
<evidence type="ECO:0000313" key="1">
    <source>
        <dbReference type="EMBL" id="CAA0090904.1"/>
    </source>
</evidence>
<accession>A0A5S9NSD9</accession>
<dbReference type="Pfam" id="PF04338">
    <property type="entry name" value="DUF481"/>
    <property type="match status" value="1"/>
</dbReference>
<gene>
    <name evidence="1" type="ORF">DPBNPPHM_02952</name>
</gene>
<organism evidence="1 2">
    <name type="scientific">BD1-7 clade bacterium</name>
    <dbReference type="NCBI Taxonomy" id="2029982"/>
    <lineage>
        <taxon>Bacteria</taxon>
        <taxon>Pseudomonadati</taxon>
        <taxon>Pseudomonadota</taxon>
        <taxon>Gammaproteobacteria</taxon>
        <taxon>Cellvibrionales</taxon>
        <taxon>Spongiibacteraceae</taxon>
        <taxon>BD1-7 clade</taxon>
    </lineage>
</organism>
<reference evidence="1 2" key="1">
    <citation type="submission" date="2019-11" db="EMBL/GenBank/DDBJ databases">
        <authorList>
            <person name="Holert J."/>
        </authorList>
    </citation>
    <scope>NUCLEOTIDE SEQUENCE [LARGE SCALE GENOMIC DNA]</scope>
    <source>
        <strain evidence="1">BC5_2</strain>
    </source>
</reference>